<organism evidence="1">
    <name type="scientific">marine sediment metagenome</name>
    <dbReference type="NCBI Taxonomy" id="412755"/>
    <lineage>
        <taxon>unclassified sequences</taxon>
        <taxon>metagenomes</taxon>
        <taxon>ecological metagenomes</taxon>
    </lineage>
</organism>
<reference evidence="1" key="1">
    <citation type="journal article" date="2014" name="Front. Microbiol.">
        <title>High frequency of phylogenetically diverse reductive dehalogenase-homologous genes in deep subseafloor sedimentary metagenomes.</title>
        <authorList>
            <person name="Kawai M."/>
            <person name="Futagami T."/>
            <person name="Toyoda A."/>
            <person name="Takaki Y."/>
            <person name="Nishi S."/>
            <person name="Hori S."/>
            <person name="Arai W."/>
            <person name="Tsubouchi T."/>
            <person name="Morono Y."/>
            <person name="Uchiyama I."/>
            <person name="Ito T."/>
            <person name="Fujiyama A."/>
            <person name="Inagaki F."/>
            <person name="Takami H."/>
        </authorList>
    </citation>
    <scope>NUCLEOTIDE SEQUENCE</scope>
    <source>
        <strain evidence="1">Expedition CK06-06</strain>
    </source>
</reference>
<sequence>LIEPWSHSIEESKSGIPVRPRLQEHANDPAIWGVDWEEPYMRGSTVEELRTGYGRVKAINPKWKVFSVFGASDWDVRGFDIPGLYDIFCVDLYFRCAPFEVDIGPEDLREDLTTKKWGQA</sequence>
<accession>X1VQN1</accession>
<gene>
    <name evidence="1" type="ORF">S12H4_55050</name>
</gene>
<feature type="non-terminal residue" evidence="1">
    <location>
        <position position="1"/>
    </location>
</feature>
<name>X1VQN1_9ZZZZ</name>
<dbReference type="EMBL" id="BARW01035269">
    <property type="protein sequence ID" value="GAJ19066.1"/>
    <property type="molecule type" value="Genomic_DNA"/>
</dbReference>
<dbReference type="AlphaFoldDB" id="X1VQN1"/>
<comment type="caution">
    <text evidence="1">The sequence shown here is derived from an EMBL/GenBank/DDBJ whole genome shotgun (WGS) entry which is preliminary data.</text>
</comment>
<protein>
    <submittedName>
        <fullName evidence="1">Uncharacterized protein</fullName>
    </submittedName>
</protein>
<proteinExistence type="predicted"/>
<evidence type="ECO:0000313" key="1">
    <source>
        <dbReference type="EMBL" id="GAJ19066.1"/>
    </source>
</evidence>